<dbReference type="InterPro" id="IPR009057">
    <property type="entry name" value="Homeodomain-like_sf"/>
</dbReference>
<dbReference type="InterPro" id="IPR012337">
    <property type="entry name" value="RNaseH-like_sf"/>
</dbReference>
<dbReference type="Proteomes" id="UP001373496">
    <property type="component" value="Unassembled WGS sequence"/>
</dbReference>
<dbReference type="SUPFAM" id="SSF53098">
    <property type="entry name" value="Ribonuclease H-like"/>
    <property type="match status" value="1"/>
</dbReference>
<keyword evidence="4" id="KW-1185">Reference proteome</keyword>
<reference evidence="3 4" key="1">
    <citation type="submission" date="2024-03" db="EMBL/GenBank/DDBJ databases">
        <title>Draft genome sequence of Klenkia terrae.</title>
        <authorList>
            <person name="Duangmal K."/>
            <person name="Chantavorakit T."/>
        </authorList>
    </citation>
    <scope>NUCLEOTIDE SEQUENCE [LARGE SCALE GENOMIC DNA]</scope>
    <source>
        <strain evidence="3 4">JCM 17786</strain>
    </source>
</reference>
<feature type="domain" description="Integrase catalytic" evidence="2">
    <location>
        <begin position="145"/>
        <end position="325"/>
    </location>
</feature>
<evidence type="ECO:0000313" key="4">
    <source>
        <dbReference type="Proteomes" id="UP001373496"/>
    </source>
</evidence>
<organism evidence="3 4">
    <name type="scientific">Klenkia terrae</name>
    <dbReference type="NCBI Taxonomy" id="1052259"/>
    <lineage>
        <taxon>Bacteria</taxon>
        <taxon>Bacillati</taxon>
        <taxon>Actinomycetota</taxon>
        <taxon>Actinomycetes</taxon>
        <taxon>Geodermatophilales</taxon>
        <taxon>Geodermatophilaceae</taxon>
        <taxon>Klenkia</taxon>
    </lineage>
</organism>
<dbReference type="InterPro" id="IPR001584">
    <property type="entry name" value="Integrase_cat-core"/>
</dbReference>
<proteinExistence type="predicted"/>
<dbReference type="InterPro" id="IPR036397">
    <property type="entry name" value="RNaseH_sf"/>
</dbReference>
<sequence>MTHANAALTPKHRLRLARAVVEQGWTPAYAATVFNVSAPTARKWADRYLVGGPAAMEDRSSRPHHCPRRTPAPVVRKIVHLRWKKRLGPVQIAGRLGLAASTVHAVLVRCRLNRLSHVDRATGEPIRRYEHDHPGSLIHVDVKKLGNIPDGGGHRYVGRPQGDKHRAATPGKPKNAHHNPKMGTAFVHTVIDDHSRVAYAEIHDDETAATAIAVLRNATAWFAARGVPVQRVLSDNGSAYRSHAWREACAELGITPKRTRPYRPQTNGKIERFHRTLADGWAYGRMFTTETARRKALPAWLHEYNHHRPHTATGSRPPITRLNNLSGQYS</sequence>
<protein>
    <submittedName>
        <fullName evidence="3">IS481 family transposase</fullName>
    </submittedName>
</protein>
<dbReference type="SUPFAM" id="SSF46689">
    <property type="entry name" value="Homeodomain-like"/>
    <property type="match status" value="1"/>
</dbReference>
<dbReference type="Pfam" id="PF13683">
    <property type="entry name" value="rve_3"/>
    <property type="match status" value="1"/>
</dbReference>
<comment type="caution">
    <text evidence="3">The sequence shown here is derived from an EMBL/GenBank/DDBJ whole genome shotgun (WGS) entry which is preliminary data.</text>
</comment>
<dbReference type="EMBL" id="JBAPLV010000050">
    <property type="protein sequence ID" value="MEI4281400.1"/>
    <property type="molecule type" value="Genomic_DNA"/>
</dbReference>
<feature type="region of interest" description="Disordered" evidence="1">
    <location>
        <begin position="155"/>
        <end position="180"/>
    </location>
</feature>
<dbReference type="PANTHER" id="PTHR35004">
    <property type="entry name" value="TRANSPOSASE RV3428C-RELATED"/>
    <property type="match status" value="1"/>
</dbReference>
<accession>A0ABU8EFG2</accession>
<evidence type="ECO:0000259" key="2">
    <source>
        <dbReference type="PROSITE" id="PS50994"/>
    </source>
</evidence>
<dbReference type="NCBIfam" id="NF033577">
    <property type="entry name" value="transpos_IS481"/>
    <property type="match status" value="1"/>
</dbReference>
<gene>
    <name evidence="3" type="ORF">UXQ13_23200</name>
</gene>
<dbReference type="PROSITE" id="PS50994">
    <property type="entry name" value="INTEGRASE"/>
    <property type="match status" value="1"/>
</dbReference>
<evidence type="ECO:0000256" key="1">
    <source>
        <dbReference type="SAM" id="MobiDB-lite"/>
    </source>
</evidence>
<dbReference type="Gene3D" id="3.30.420.10">
    <property type="entry name" value="Ribonuclease H-like superfamily/Ribonuclease H"/>
    <property type="match status" value="1"/>
</dbReference>
<name>A0ABU8EFG2_9ACTN</name>
<dbReference type="RefSeq" id="WP_225236063.1">
    <property type="nucleotide sequence ID" value="NZ_JBAPLV010000050.1"/>
</dbReference>
<dbReference type="Pfam" id="PF13565">
    <property type="entry name" value="HTH_32"/>
    <property type="match status" value="1"/>
</dbReference>
<feature type="region of interest" description="Disordered" evidence="1">
    <location>
        <begin position="307"/>
        <end position="330"/>
    </location>
</feature>
<feature type="compositionally biased region" description="Polar residues" evidence="1">
    <location>
        <begin position="321"/>
        <end position="330"/>
    </location>
</feature>
<dbReference type="InterPro" id="IPR047656">
    <property type="entry name" value="IS481-like_transpos"/>
</dbReference>
<dbReference type="PANTHER" id="PTHR35004:SF6">
    <property type="entry name" value="TRANSPOSASE"/>
    <property type="match status" value="1"/>
</dbReference>
<evidence type="ECO:0000313" key="3">
    <source>
        <dbReference type="EMBL" id="MEI4281400.1"/>
    </source>
</evidence>